<dbReference type="NCBIfam" id="TIGR00057">
    <property type="entry name" value="L-threonylcarbamoyladenylate synthase"/>
    <property type="match status" value="1"/>
</dbReference>
<dbReference type="InterPro" id="IPR006070">
    <property type="entry name" value="Sua5-like_dom"/>
</dbReference>
<evidence type="ECO:0000259" key="12">
    <source>
        <dbReference type="PROSITE" id="PS51163"/>
    </source>
</evidence>
<comment type="caution">
    <text evidence="13">The sequence shown here is derived from an EMBL/GenBank/DDBJ whole genome shotgun (WGS) entry which is preliminary data.</text>
</comment>
<comment type="subcellular location">
    <subcellularLocation>
        <location evidence="1">Cytoplasm</location>
    </subcellularLocation>
</comment>
<protein>
    <recommendedName>
        <fullName evidence="10">L-threonylcarbamoyladenylate synthase</fullName>
        <ecNumber evidence="3">2.7.7.87</ecNumber>
    </recommendedName>
    <alternativeName>
        <fullName evidence="10">L-threonylcarbamoyladenylate synthase</fullName>
    </alternativeName>
</protein>
<evidence type="ECO:0000256" key="11">
    <source>
        <dbReference type="ARBA" id="ARBA00048366"/>
    </source>
</evidence>
<evidence type="ECO:0000256" key="3">
    <source>
        <dbReference type="ARBA" id="ARBA00012584"/>
    </source>
</evidence>
<reference evidence="13" key="1">
    <citation type="journal article" date="2014" name="Front. Microbiol.">
        <title>High frequency of phylogenetically diverse reductive dehalogenase-homologous genes in deep subseafloor sedimentary metagenomes.</title>
        <authorList>
            <person name="Kawai M."/>
            <person name="Futagami T."/>
            <person name="Toyoda A."/>
            <person name="Takaki Y."/>
            <person name="Nishi S."/>
            <person name="Hori S."/>
            <person name="Arai W."/>
            <person name="Tsubouchi T."/>
            <person name="Morono Y."/>
            <person name="Uchiyama I."/>
            <person name="Ito T."/>
            <person name="Fujiyama A."/>
            <person name="Inagaki F."/>
            <person name="Takami H."/>
        </authorList>
    </citation>
    <scope>NUCLEOTIDE SEQUENCE</scope>
    <source>
        <strain evidence="13">Expedition CK06-06</strain>
    </source>
</reference>
<evidence type="ECO:0000256" key="6">
    <source>
        <dbReference type="ARBA" id="ARBA00022694"/>
    </source>
</evidence>
<dbReference type="SUPFAM" id="SSF55821">
    <property type="entry name" value="YrdC/RibB"/>
    <property type="match status" value="1"/>
</dbReference>
<keyword evidence="5" id="KW-0808">Transferase</keyword>
<feature type="non-terminal residue" evidence="13">
    <location>
        <position position="211"/>
    </location>
</feature>
<evidence type="ECO:0000313" key="13">
    <source>
        <dbReference type="EMBL" id="GAG40799.1"/>
    </source>
</evidence>
<dbReference type="InterPro" id="IPR050156">
    <property type="entry name" value="TC-AMP_synthase_SUA5"/>
</dbReference>
<dbReference type="GO" id="GO:0000049">
    <property type="term" value="F:tRNA binding"/>
    <property type="evidence" value="ECO:0007669"/>
    <property type="project" value="TreeGrafter"/>
</dbReference>
<feature type="domain" description="YrdC-like" evidence="12">
    <location>
        <begin position="15"/>
        <end position="210"/>
    </location>
</feature>
<evidence type="ECO:0000256" key="10">
    <source>
        <dbReference type="ARBA" id="ARBA00029774"/>
    </source>
</evidence>
<gene>
    <name evidence="13" type="ORF">S01H1_64162</name>
</gene>
<dbReference type="InterPro" id="IPR017945">
    <property type="entry name" value="DHBP_synth_RibB-like_a/b_dom"/>
</dbReference>
<dbReference type="GO" id="GO:0006450">
    <property type="term" value="P:regulation of translational fidelity"/>
    <property type="evidence" value="ECO:0007669"/>
    <property type="project" value="TreeGrafter"/>
</dbReference>
<keyword evidence="6" id="KW-0819">tRNA processing</keyword>
<evidence type="ECO:0000256" key="5">
    <source>
        <dbReference type="ARBA" id="ARBA00022679"/>
    </source>
</evidence>
<dbReference type="GO" id="GO:0005737">
    <property type="term" value="C:cytoplasm"/>
    <property type="evidence" value="ECO:0007669"/>
    <property type="project" value="UniProtKB-SubCell"/>
</dbReference>
<dbReference type="GO" id="GO:0003725">
    <property type="term" value="F:double-stranded RNA binding"/>
    <property type="evidence" value="ECO:0007669"/>
    <property type="project" value="InterPro"/>
</dbReference>
<evidence type="ECO:0000256" key="2">
    <source>
        <dbReference type="ARBA" id="ARBA00007663"/>
    </source>
</evidence>
<dbReference type="PANTHER" id="PTHR17490">
    <property type="entry name" value="SUA5"/>
    <property type="match status" value="1"/>
</dbReference>
<dbReference type="Pfam" id="PF01300">
    <property type="entry name" value="Sua5_yciO_yrdC"/>
    <property type="match status" value="1"/>
</dbReference>
<dbReference type="EC" id="2.7.7.87" evidence="3"/>
<proteinExistence type="inferred from homology"/>
<comment type="catalytic activity">
    <reaction evidence="11">
        <text>L-threonine + hydrogencarbonate + ATP = L-threonylcarbamoyladenylate + diphosphate + H2O</text>
        <dbReference type="Rhea" id="RHEA:36407"/>
        <dbReference type="ChEBI" id="CHEBI:15377"/>
        <dbReference type="ChEBI" id="CHEBI:17544"/>
        <dbReference type="ChEBI" id="CHEBI:30616"/>
        <dbReference type="ChEBI" id="CHEBI:33019"/>
        <dbReference type="ChEBI" id="CHEBI:57926"/>
        <dbReference type="ChEBI" id="CHEBI:73682"/>
        <dbReference type="EC" id="2.7.7.87"/>
    </reaction>
</comment>
<evidence type="ECO:0000256" key="1">
    <source>
        <dbReference type="ARBA" id="ARBA00004496"/>
    </source>
</evidence>
<dbReference type="GO" id="GO:0061710">
    <property type="term" value="F:L-threonylcarbamoyladenylate synthase"/>
    <property type="evidence" value="ECO:0007669"/>
    <property type="project" value="UniProtKB-EC"/>
</dbReference>
<dbReference type="EMBL" id="BARS01042273">
    <property type="protein sequence ID" value="GAG40799.1"/>
    <property type="molecule type" value="Genomic_DNA"/>
</dbReference>
<evidence type="ECO:0000256" key="4">
    <source>
        <dbReference type="ARBA" id="ARBA00022490"/>
    </source>
</evidence>
<keyword evidence="9" id="KW-0067">ATP-binding</keyword>
<dbReference type="PANTHER" id="PTHR17490:SF16">
    <property type="entry name" value="THREONYLCARBAMOYL-AMP SYNTHASE"/>
    <property type="match status" value="1"/>
</dbReference>
<keyword evidence="4" id="KW-0963">Cytoplasm</keyword>
<dbReference type="GO" id="GO:0005524">
    <property type="term" value="F:ATP binding"/>
    <property type="evidence" value="ECO:0007669"/>
    <property type="project" value="UniProtKB-KW"/>
</dbReference>
<dbReference type="AlphaFoldDB" id="X0XC78"/>
<dbReference type="GO" id="GO:0008033">
    <property type="term" value="P:tRNA processing"/>
    <property type="evidence" value="ECO:0007669"/>
    <property type="project" value="UniProtKB-KW"/>
</dbReference>
<accession>X0XC78</accession>
<keyword evidence="7" id="KW-0548">Nucleotidyltransferase</keyword>
<evidence type="ECO:0000256" key="7">
    <source>
        <dbReference type="ARBA" id="ARBA00022695"/>
    </source>
</evidence>
<sequence>MPPAVINLGNTEDRRDVVHRAVQALAEGRLVAFPTETVYGLAACALDQRAVAALVEAKGRRAGHPLTLAIRGADEARDYAPDMSPLAQRLARRCWPGPITLVVDDSHPESLVRQLPASVQQAVSPEQTVGLRVPGHQVILDVLRMLAGPLALSSANRSGQPEPVTAASVVDALGDRVELILDAGPCRFGQPSSVVQVVDNEYKILREGVVP</sequence>
<comment type="similarity">
    <text evidence="2">Belongs to the SUA5 family.</text>
</comment>
<evidence type="ECO:0000256" key="9">
    <source>
        <dbReference type="ARBA" id="ARBA00022840"/>
    </source>
</evidence>
<dbReference type="PROSITE" id="PS51163">
    <property type="entry name" value="YRDC"/>
    <property type="match status" value="1"/>
</dbReference>
<evidence type="ECO:0000256" key="8">
    <source>
        <dbReference type="ARBA" id="ARBA00022741"/>
    </source>
</evidence>
<keyword evidence="8" id="KW-0547">Nucleotide-binding</keyword>
<name>X0XC78_9ZZZZ</name>
<organism evidence="13">
    <name type="scientific">marine sediment metagenome</name>
    <dbReference type="NCBI Taxonomy" id="412755"/>
    <lineage>
        <taxon>unclassified sequences</taxon>
        <taxon>metagenomes</taxon>
        <taxon>ecological metagenomes</taxon>
    </lineage>
</organism>
<dbReference type="Gene3D" id="3.90.870.10">
    <property type="entry name" value="DHBP synthase"/>
    <property type="match status" value="1"/>
</dbReference>